<keyword evidence="2 9" id="KW-0004">4Fe-4S</keyword>
<evidence type="ECO:0000256" key="7">
    <source>
        <dbReference type="ARBA" id="ARBA00023004"/>
    </source>
</evidence>
<evidence type="ECO:0000256" key="3">
    <source>
        <dbReference type="ARBA" id="ARBA00022490"/>
    </source>
</evidence>
<keyword evidence="11" id="KW-0812">Transmembrane</keyword>
<dbReference type="EMBL" id="JADGIZ020000017">
    <property type="protein sequence ID" value="KAL2916354.1"/>
    <property type="molecule type" value="Genomic_DNA"/>
</dbReference>
<evidence type="ECO:0000256" key="9">
    <source>
        <dbReference type="HAMAP-Rule" id="MF_03039"/>
    </source>
</evidence>
<sequence>MSGLDGVRRIVLVLSGKGGVGKSTVSAELALALAAAGCRVGLLDIDLTGPSQPQMLGVAGKQVHQSSAGWVPVYTDDTKRLGVMSLGFLLPNKDDAVIWRGPKKTAMIKQFVADVAWGELDYLLIDTPPGTSDEHIAIAEQLKTHPPEGAVIVTTPQAVSLADVRKELSFCRKVGIPILGVIENMSGFVCPHCEECTELFSTGGGERLAAEQSLAFLGRVPIDPNLTTLMETACFAEQFKQSPLAGVTTMMLARFLLLALAALPALAQGNDPAADGAVTTTTRRATRATSSADAAAATTTTTRETTTTRRAAASATTTTRAPANAGRAGASSANNNQASLGDAPSGSTGAQTTDPAASPGQQAAKQTVGVGMIAGIACGVVVLLVGGAFVNNRLQARRKSHDLRTRKVDLLPLAEPLPAKPISDDSCGAQRPQQPQAYAHEYAIRMDAPIPAAMAAPPAAAAGGGLAPAAHVSPAPRHGSLPRRGSLPRTGSAGSIRSVASRSAADAAAAASVAAPARSGSMRSVASSGSMRSVASSGSVRESPVRESPVRGSSVRESPVRGSSVRSQSTRTPPSRAGTQ</sequence>
<evidence type="ECO:0000256" key="10">
    <source>
        <dbReference type="SAM" id="MobiDB-lite"/>
    </source>
</evidence>
<comment type="subcellular location">
    <subcellularLocation>
        <location evidence="1 9">Cytoplasm</location>
    </subcellularLocation>
</comment>
<evidence type="ECO:0000256" key="6">
    <source>
        <dbReference type="ARBA" id="ARBA00022840"/>
    </source>
</evidence>
<reference evidence="12 13" key="1">
    <citation type="submission" date="2023-09" db="EMBL/GenBank/DDBJ databases">
        <title>Pangenome analysis of Batrachochytrium dendrobatidis and related Chytrids.</title>
        <authorList>
            <person name="Yacoub M.N."/>
            <person name="Stajich J.E."/>
            <person name="James T.Y."/>
        </authorList>
    </citation>
    <scope>NUCLEOTIDE SEQUENCE [LARGE SCALE GENOMIC DNA]</scope>
    <source>
        <strain evidence="12 13">JEL0888</strain>
    </source>
</reference>
<feature type="compositionally biased region" description="Polar residues" evidence="10">
    <location>
        <begin position="564"/>
        <end position="580"/>
    </location>
</feature>
<comment type="similarity">
    <text evidence="9">Belongs to the Mrp/NBP35 ATP-binding proteins family. NUBP2/CFD1 subfamily.</text>
</comment>
<keyword evidence="7 9" id="KW-0408">Iron</keyword>
<keyword evidence="8 9" id="KW-0411">Iron-sulfur</keyword>
<comment type="caution">
    <text evidence="12">The sequence shown here is derived from an EMBL/GenBank/DDBJ whole genome shotgun (WGS) entry which is preliminary data.</text>
</comment>
<evidence type="ECO:0000313" key="13">
    <source>
        <dbReference type="Proteomes" id="UP001527925"/>
    </source>
</evidence>
<proteinExistence type="inferred from homology"/>
<keyword evidence="11" id="KW-0472">Membrane</keyword>
<dbReference type="PANTHER" id="PTHR23264">
    <property type="entry name" value="NUCLEOTIDE-BINDING PROTEIN NBP35 YEAST -RELATED"/>
    <property type="match status" value="1"/>
</dbReference>
<evidence type="ECO:0000256" key="8">
    <source>
        <dbReference type="ARBA" id="ARBA00023014"/>
    </source>
</evidence>
<keyword evidence="13" id="KW-1185">Reference proteome</keyword>
<dbReference type="Proteomes" id="UP001527925">
    <property type="component" value="Unassembled WGS sequence"/>
</dbReference>
<dbReference type="SUPFAM" id="SSF52540">
    <property type="entry name" value="P-loop containing nucleoside triphosphate hydrolases"/>
    <property type="match status" value="1"/>
</dbReference>
<dbReference type="InterPro" id="IPR019591">
    <property type="entry name" value="Mrp/NBP35_ATP-bd"/>
</dbReference>
<feature type="binding site" evidence="9">
    <location>
        <position position="190"/>
    </location>
    <ligand>
        <name>[4Fe-4S] cluster</name>
        <dbReference type="ChEBI" id="CHEBI:49883"/>
        <note>ligand shared between dimeric partners</note>
    </ligand>
</feature>
<dbReference type="InterPro" id="IPR027417">
    <property type="entry name" value="P-loop_NTPase"/>
</dbReference>
<organism evidence="12 13">
    <name type="scientific">Polyrhizophydium stewartii</name>
    <dbReference type="NCBI Taxonomy" id="2732419"/>
    <lineage>
        <taxon>Eukaryota</taxon>
        <taxon>Fungi</taxon>
        <taxon>Fungi incertae sedis</taxon>
        <taxon>Chytridiomycota</taxon>
        <taxon>Chytridiomycota incertae sedis</taxon>
        <taxon>Chytridiomycetes</taxon>
        <taxon>Rhizophydiales</taxon>
        <taxon>Rhizophydiales incertae sedis</taxon>
        <taxon>Polyrhizophydium</taxon>
    </lineage>
</organism>
<dbReference type="Gene3D" id="3.40.50.300">
    <property type="entry name" value="P-loop containing nucleotide triphosphate hydrolases"/>
    <property type="match status" value="1"/>
</dbReference>
<evidence type="ECO:0000256" key="1">
    <source>
        <dbReference type="ARBA" id="ARBA00004496"/>
    </source>
</evidence>
<keyword evidence="5 9" id="KW-0547">Nucleotide-binding</keyword>
<feature type="compositionally biased region" description="Low complexity" evidence="10">
    <location>
        <begin position="512"/>
        <end position="540"/>
    </location>
</feature>
<keyword evidence="3 9" id="KW-0963">Cytoplasm</keyword>
<feature type="compositionally biased region" description="Polar residues" evidence="10">
    <location>
        <begin position="334"/>
        <end position="361"/>
    </location>
</feature>
<feature type="region of interest" description="Disordered" evidence="10">
    <location>
        <begin position="458"/>
        <end position="498"/>
    </location>
</feature>
<evidence type="ECO:0000256" key="5">
    <source>
        <dbReference type="ARBA" id="ARBA00022741"/>
    </source>
</evidence>
<feature type="region of interest" description="Disordered" evidence="10">
    <location>
        <begin position="512"/>
        <end position="580"/>
    </location>
</feature>
<dbReference type="CDD" id="cd02037">
    <property type="entry name" value="Mrp_NBP35"/>
    <property type="match status" value="1"/>
</dbReference>
<dbReference type="InterPro" id="IPR033756">
    <property type="entry name" value="YlxH/NBP35"/>
</dbReference>
<evidence type="ECO:0000256" key="4">
    <source>
        <dbReference type="ARBA" id="ARBA00022723"/>
    </source>
</evidence>
<feature type="transmembrane region" description="Helical" evidence="11">
    <location>
        <begin position="368"/>
        <end position="390"/>
    </location>
</feature>
<comment type="function">
    <text evidence="9">Component of the cytosolic iron-sulfur (Fe/S) protein assembly (CIA) machinery. Required for maturation of extramitochondrial Fe-S proteins. The NBP35-CFD1 heterotetramer forms a Fe-S scaffold complex, mediating the de novo assembly of an Fe-S cluster and its transfer to target apoproteins.</text>
</comment>
<dbReference type="PROSITE" id="PS01215">
    <property type="entry name" value="MRP"/>
    <property type="match status" value="1"/>
</dbReference>
<protein>
    <submittedName>
        <fullName evidence="12">Cytosolic Fe-S cluster assembly factor cfd1</fullName>
    </submittedName>
</protein>
<evidence type="ECO:0000256" key="11">
    <source>
        <dbReference type="SAM" id="Phobius"/>
    </source>
</evidence>
<feature type="binding site" evidence="9">
    <location>
        <position position="193"/>
    </location>
    <ligand>
        <name>[4Fe-4S] cluster</name>
        <dbReference type="ChEBI" id="CHEBI:49883"/>
        <note>ligand shared between dimeric partners</note>
    </ligand>
</feature>
<feature type="compositionally biased region" description="Low complexity" evidence="10">
    <location>
        <begin position="270"/>
        <end position="333"/>
    </location>
</feature>
<evidence type="ECO:0000256" key="2">
    <source>
        <dbReference type="ARBA" id="ARBA00022485"/>
    </source>
</evidence>
<dbReference type="Pfam" id="PF10609">
    <property type="entry name" value="ParA"/>
    <property type="match status" value="1"/>
</dbReference>
<feature type="binding site" evidence="9">
    <location>
        <begin position="16"/>
        <end position="23"/>
    </location>
    <ligand>
        <name>ATP</name>
        <dbReference type="ChEBI" id="CHEBI:30616"/>
    </ligand>
</feature>
<keyword evidence="11" id="KW-1133">Transmembrane helix</keyword>
<name>A0ABR4NA71_9FUNG</name>
<keyword evidence="6 9" id="KW-0067">ATP-binding</keyword>
<dbReference type="HAMAP" id="MF_03039">
    <property type="entry name" value="NUBP2"/>
    <property type="match status" value="1"/>
</dbReference>
<dbReference type="InterPro" id="IPR028600">
    <property type="entry name" value="NUBP2/Cfd1_eukaryotes"/>
</dbReference>
<feature type="region of interest" description="Disordered" evidence="10">
    <location>
        <begin position="270"/>
        <end position="361"/>
    </location>
</feature>
<dbReference type="PANTHER" id="PTHR23264:SF19">
    <property type="entry name" value="CYTOSOLIC FE-S CLUSTER ASSEMBLY FACTOR NUBP2"/>
    <property type="match status" value="1"/>
</dbReference>
<accession>A0ABR4NA71</accession>
<gene>
    <name evidence="12" type="primary">CFD1</name>
    <name evidence="12" type="ORF">HK105_204110</name>
</gene>
<keyword evidence="4 9" id="KW-0479">Metal-binding</keyword>
<dbReference type="InterPro" id="IPR000808">
    <property type="entry name" value="Mrp-like_CS"/>
</dbReference>
<evidence type="ECO:0000313" key="12">
    <source>
        <dbReference type="EMBL" id="KAL2916354.1"/>
    </source>
</evidence>
<dbReference type="HAMAP" id="MF_02040">
    <property type="entry name" value="Mrp_NBP35"/>
    <property type="match status" value="1"/>
</dbReference>